<reference evidence="1 2" key="1">
    <citation type="submission" date="2021-10" db="EMBL/GenBank/DDBJ databases">
        <title>Whole-genome sequencing analysis of Laribacter hongkongensis: virulence gene profiles, carbohydrate-active enzyme prediction, and antimicrobial resistance characterization.</title>
        <authorList>
            <person name="Yuan P."/>
            <person name="Zhan Y."/>
            <person name="Chen D."/>
        </authorList>
    </citation>
    <scope>NUCLEOTIDE SEQUENCE [LARGE SCALE GENOMIC DNA]</scope>
    <source>
        <strain evidence="1 2">W67</strain>
    </source>
</reference>
<comment type="caution">
    <text evidence="1">The sequence shown here is derived from an EMBL/GenBank/DDBJ whole genome shotgun (WGS) entry which is preliminary data.</text>
</comment>
<accession>A0ABD4SV36</accession>
<dbReference type="EMBL" id="JAJAXM010000037">
    <property type="protein sequence ID" value="MCG9027102.1"/>
    <property type="molecule type" value="Genomic_DNA"/>
</dbReference>
<dbReference type="AlphaFoldDB" id="A0ABD4SV36"/>
<evidence type="ECO:0000313" key="1">
    <source>
        <dbReference type="EMBL" id="MCG9027102.1"/>
    </source>
</evidence>
<name>A0ABD4SV36_9NEIS</name>
<protein>
    <submittedName>
        <fullName evidence="1">Phage tail protein I</fullName>
    </submittedName>
</protein>
<proteinExistence type="predicted"/>
<dbReference type="Pfam" id="PF09684">
    <property type="entry name" value="Tail_P2_I"/>
    <property type="match status" value="1"/>
</dbReference>
<dbReference type="InterPro" id="IPR006521">
    <property type="entry name" value="Tail_protein_I"/>
</dbReference>
<sequence>MPDSLLPPSASQFEHAVAGTLAAATVLPVPLRDLWSPDRCPEPLLPYLAWAWSVDRWDSRWPVATRRKVVADAFAVHRRKGTIDAVRRVVEPFGYLIEVIEWWQEQPPGRRGTFRLKVGVQDAGISEETFRELERLIDDARPVSRHMVGLAVSLSCHGRAPVAATSFGGDVTTIYPYMPDAIITSSQPRMGAGLHLIDTTTLSSQEST</sequence>
<dbReference type="Proteomes" id="UP001200247">
    <property type="component" value="Unassembled WGS sequence"/>
</dbReference>
<evidence type="ECO:0000313" key="2">
    <source>
        <dbReference type="Proteomes" id="UP001200247"/>
    </source>
</evidence>
<gene>
    <name evidence="1" type="ORF">LH440_14545</name>
</gene>
<dbReference type="NCBIfam" id="TIGR01634">
    <property type="entry name" value="tail_P2_I"/>
    <property type="match status" value="1"/>
</dbReference>
<dbReference type="RefSeq" id="WP_239894507.1">
    <property type="nucleotide sequence ID" value="NZ_JAJAXM010000037.1"/>
</dbReference>
<organism evidence="1 2">
    <name type="scientific">Laribacter hongkongensis</name>
    <dbReference type="NCBI Taxonomy" id="168471"/>
    <lineage>
        <taxon>Bacteria</taxon>
        <taxon>Pseudomonadati</taxon>
        <taxon>Pseudomonadota</taxon>
        <taxon>Betaproteobacteria</taxon>
        <taxon>Neisseriales</taxon>
        <taxon>Aquaspirillaceae</taxon>
        <taxon>Laribacter</taxon>
    </lineage>
</organism>